<gene>
    <name evidence="11" type="ORF">BGW36DRAFT_287417</name>
</gene>
<keyword evidence="5 9" id="KW-0479">Metal-binding</keyword>
<keyword evidence="4 9" id="KW-0349">Heme</keyword>
<evidence type="ECO:0000313" key="12">
    <source>
        <dbReference type="Proteomes" id="UP001201262"/>
    </source>
</evidence>
<keyword evidence="6 10" id="KW-0560">Oxidoreductase</keyword>
<evidence type="ECO:0000256" key="4">
    <source>
        <dbReference type="ARBA" id="ARBA00022617"/>
    </source>
</evidence>
<dbReference type="GO" id="GO:0005506">
    <property type="term" value="F:iron ion binding"/>
    <property type="evidence" value="ECO:0007669"/>
    <property type="project" value="InterPro"/>
</dbReference>
<dbReference type="GeneID" id="70240796"/>
<dbReference type="InterPro" id="IPR050121">
    <property type="entry name" value="Cytochrome_P450_monoxygenase"/>
</dbReference>
<evidence type="ECO:0000256" key="10">
    <source>
        <dbReference type="RuleBase" id="RU000461"/>
    </source>
</evidence>
<keyword evidence="12" id="KW-1185">Reference proteome</keyword>
<dbReference type="AlphaFoldDB" id="A0AAD4L2D9"/>
<keyword evidence="8 10" id="KW-0503">Monooxygenase</keyword>
<dbReference type="CDD" id="cd11060">
    <property type="entry name" value="CYP57A1-like"/>
    <property type="match status" value="1"/>
</dbReference>
<name>A0AAD4L2D9_9EURO</name>
<comment type="pathway">
    <text evidence="2">Secondary metabolite biosynthesis.</text>
</comment>
<dbReference type="PRINTS" id="PR00385">
    <property type="entry name" value="P450"/>
</dbReference>
<reference evidence="11" key="1">
    <citation type="submission" date="2021-12" db="EMBL/GenBank/DDBJ databases">
        <title>Convergent genome expansion in fungi linked to evolution of root-endophyte symbiosis.</title>
        <authorList>
            <consortium name="DOE Joint Genome Institute"/>
            <person name="Ke Y.-H."/>
            <person name="Bonito G."/>
            <person name="Liao H.-L."/>
            <person name="Looney B."/>
            <person name="Rojas-Flechas A."/>
            <person name="Nash J."/>
            <person name="Hameed K."/>
            <person name="Schadt C."/>
            <person name="Martin F."/>
            <person name="Crous P.W."/>
            <person name="Miettinen O."/>
            <person name="Magnuson J.K."/>
            <person name="Labbe J."/>
            <person name="Jacobson D."/>
            <person name="Doktycz M.J."/>
            <person name="Veneault-Fourrey C."/>
            <person name="Kuo A."/>
            <person name="Mondo S."/>
            <person name="Calhoun S."/>
            <person name="Riley R."/>
            <person name="Ohm R."/>
            <person name="LaButti K."/>
            <person name="Andreopoulos B."/>
            <person name="Pangilinan J."/>
            <person name="Nolan M."/>
            <person name="Tritt A."/>
            <person name="Clum A."/>
            <person name="Lipzen A."/>
            <person name="Daum C."/>
            <person name="Barry K."/>
            <person name="Grigoriev I.V."/>
            <person name="Vilgalys R."/>
        </authorList>
    </citation>
    <scope>NUCLEOTIDE SEQUENCE</scope>
    <source>
        <strain evidence="11">PMI_201</strain>
    </source>
</reference>
<proteinExistence type="inferred from homology"/>
<dbReference type="PROSITE" id="PS00086">
    <property type="entry name" value="CYTOCHROME_P450"/>
    <property type="match status" value="1"/>
</dbReference>
<comment type="similarity">
    <text evidence="3 10">Belongs to the cytochrome P450 family.</text>
</comment>
<comment type="caution">
    <text evidence="11">The sequence shown here is derived from an EMBL/GenBank/DDBJ whole genome shotgun (WGS) entry which is preliminary data.</text>
</comment>
<evidence type="ECO:0000256" key="1">
    <source>
        <dbReference type="ARBA" id="ARBA00001971"/>
    </source>
</evidence>
<dbReference type="InterPro" id="IPR017972">
    <property type="entry name" value="Cyt_P450_CS"/>
</dbReference>
<organism evidence="11 12">
    <name type="scientific">Talaromyces proteolyticus</name>
    <dbReference type="NCBI Taxonomy" id="1131652"/>
    <lineage>
        <taxon>Eukaryota</taxon>
        <taxon>Fungi</taxon>
        <taxon>Dikarya</taxon>
        <taxon>Ascomycota</taxon>
        <taxon>Pezizomycotina</taxon>
        <taxon>Eurotiomycetes</taxon>
        <taxon>Eurotiomycetidae</taxon>
        <taxon>Eurotiales</taxon>
        <taxon>Trichocomaceae</taxon>
        <taxon>Talaromyces</taxon>
        <taxon>Talaromyces sect. Bacilispori</taxon>
    </lineage>
</organism>
<dbReference type="RefSeq" id="XP_046076302.1">
    <property type="nucleotide sequence ID" value="XM_046210509.1"/>
</dbReference>
<protein>
    <submittedName>
        <fullName evidence="11">Cytochrome P450</fullName>
    </submittedName>
</protein>
<evidence type="ECO:0000256" key="2">
    <source>
        <dbReference type="ARBA" id="ARBA00005179"/>
    </source>
</evidence>
<evidence type="ECO:0000256" key="7">
    <source>
        <dbReference type="ARBA" id="ARBA00023004"/>
    </source>
</evidence>
<evidence type="ECO:0000256" key="5">
    <source>
        <dbReference type="ARBA" id="ARBA00022723"/>
    </source>
</evidence>
<dbReference type="InterPro" id="IPR001128">
    <property type="entry name" value="Cyt_P450"/>
</dbReference>
<dbReference type="SUPFAM" id="SSF48264">
    <property type="entry name" value="Cytochrome P450"/>
    <property type="match status" value="1"/>
</dbReference>
<dbReference type="GO" id="GO:0020037">
    <property type="term" value="F:heme binding"/>
    <property type="evidence" value="ECO:0007669"/>
    <property type="project" value="InterPro"/>
</dbReference>
<dbReference type="PANTHER" id="PTHR24305:SF175">
    <property type="entry name" value="CYTOCHROME P450 MONOOXYGENASE PKFB"/>
    <property type="match status" value="1"/>
</dbReference>
<dbReference type="InterPro" id="IPR002403">
    <property type="entry name" value="Cyt_P450_E_grp-IV"/>
</dbReference>
<evidence type="ECO:0000313" key="11">
    <source>
        <dbReference type="EMBL" id="KAH8703284.1"/>
    </source>
</evidence>
<dbReference type="Pfam" id="PF00067">
    <property type="entry name" value="p450"/>
    <property type="match status" value="1"/>
</dbReference>
<feature type="binding site" description="axial binding residue" evidence="9">
    <location>
        <position position="451"/>
    </location>
    <ligand>
        <name>heme</name>
        <dbReference type="ChEBI" id="CHEBI:30413"/>
    </ligand>
    <ligandPart>
        <name>Fe</name>
        <dbReference type="ChEBI" id="CHEBI:18248"/>
    </ligandPart>
</feature>
<evidence type="ECO:0000256" key="9">
    <source>
        <dbReference type="PIRSR" id="PIRSR602403-1"/>
    </source>
</evidence>
<keyword evidence="7 9" id="KW-0408">Iron</keyword>
<comment type="cofactor">
    <cofactor evidence="1 9">
        <name>heme</name>
        <dbReference type="ChEBI" id="CHEBI:30413"/>
    </cofactor>
</comment>
<dbReference type="PANTHER" id="PTHR24305">
    <property type="entry name" value="CYTOCHROME P450"/>
    <property type="match status" value="1"/>
</dbReference>
<evidence type="ECO:0000256" key="6">
    <source>
        <dbReference type="ARBA" id="ARBA00023002"/>
    </source>
</evidence>
<dbReference type="EMBL" id="JAJTJA010000002">
    <property type="protein sequence ID" value="KAH8703284.1"/>
    <property type="molecule type" value="Genomic_DNA"/>
</dbReference>
<sequence length="507" mass="58692">MPQSVIVSTIGLLVVYVVWRHVFTYWRLAHIPGPLFARLTNLQRVSWVKSGRSHEIHHDAHRRYGDVVRFGPNMVAVAHPGAISTIYPMRPGFPKGEFYRTLMPYTGKGKSLPAIFNTRDEALHKKIKSPVAPLFSLTNVLTLEPFVERVLHVMFEQLNARFTESQDTCDLAAWLKYFAFDVMGTLTLSKRYGFLEEGKDVNNMLDSIWNYMKAAAPMTQIPWFDELWNKSSWTNIFRGTRGFLILKLVRDFIEERERDNAEDFSKQHLTDRDMLSRFLELQKGNPCIPPWATTAWTFSNVFAGSDSTAVVLCTIWYNLLTHPDTMDRLYAELVEREQKHILTRPFPKWEEVSELPYLDACINEAVRLHPPFCLPFERVVPSGGVTIGTESVYLPEGTIVGMNPYVTNRHEPTFGEDANEWNPDRWLGKDEQQRKKLEQSVLTFGAGRRICLGKHVAMLEMKKLVPALLLNYEFQLLDRSRFRVENFWFFQQRDLGVKVKKRGLSPN</sequence>
<accession>A0AAD4L2D9</accession>
<dbReference type="GO" id="GO:0016705">
    <property type="term" value="F:oxidoreductase activity, acting on paired donors, with incorporation or reduction of molecular oxygen"/>
    <property type="evidence" value="ECO:0007669"/>
    <property type="project" value="InterPro"/>
</dbReference>
<dbReference type="InterPro" id="IPR036396">
    <property type="entry name" value="Cyt_P450_sf"/>
</dbReference>
<evidence type="ECO:0000256" key="3">
    <source>
        <dbReference type="ARBA" id="ARBA00010617"/>
    </source>
</evidence>
<dbReference type="PRINTS" id="PR00465">
    <property type="entry name" value="EP450IV"/>
</dbReference>
<evidence type="ECO:0000256" key="8">
    <source>
        <dbReference type="ARBA" id="ARBA00023033"/>
    </source>
</evidence>
<dbReference type="Gene3D" id="1.10.630.10">
    <property type="entry name" value="Cytochrome P450"/>
    <property type="match status" value="1"/>
</dbReference>
<dbReference type="GO" id="GO:0004497">
    <property type="term" value="F:monooxygenase activity"/>
    <property type="evidence" value="ECO:0007669"/>
    <property type="project" value="UniProtKB-KW"/>
</dbReference>
<dbReference type="Proteomes" id="UP001201262">
    <property type="component" value="Unassembled WGS sequence"/>
</dbReference>